<proteinExistence type="predicted"/>
<name>A0A9P5X3N7_9AGAR</name>
<keyword evidence="3" id="KW-1185">Reference proteome</keyword>
<dbReference type="EMBL" id="MU151665">
    <property type="protein sequence ID" value="KAF9442276.1"/>
    <property type="molecule type" value="Genomic_DNA"/>
</dbReference>
<feature type="region of interest" description="Disordered" evidence="1">
    <location>
        <begin position="124"/>
        <end position="175"/>
    </location>
</feature>
<gene>
    <name evidence="2" type="ORF">P691DRAFT_765380</name>
</gene>
<protein>
    <submittedName>
        <fullName evidence="2">Uncharacterized protein</fullName>
    </submittedName>
</protein>
<dbReference type="AlphaFoldDB" id="A0A9P5X3N7"/>
<accession>A0A9P5X3N7</accession>
<feature type="compositionally biased region" description="Polar residues" evidence="1">
    <location>
        <begin position="126"/>
        <end position="141"/>
    </location>
</feature>
<dbReference type="OrthoDB" id="343114at2759"/>
<sequence length="175" mass="18708">MNFNEVDIFTQNNSTTINIDNNNNVLSYNEELSPAEELTNAIAAFGQWFEGNNISDKEHPSLIDNIRHIAMMFSLIPVPHHCPIPSLCIHPHQDNAPPCQHLHADDIPPPPLCACPHHNDKDTPMEPSTPTCAFSEVASQTPAPSHKATMPPPPPTAAATLPATAASSGSAGPCG</sequence>
<evidence type="ECO:0000313" key="2">
    <source>
        <dbReference type="EMBL" id="KAF9442276.1"/>
    </source>
</evidence>
<feature type="compositionally biased region" description="Low complexity" evidence="1">
    <location>
        <begin position="157"/>
        <end position="175"/>
    </location>
</feature>
<dbReference type="Proteomes" id="UP000807342">
    <property type="component" value="Unassembled WGS sequence"/>
</dbReference>
<comment type="caution">
    <text evidence="2">The sequence shown here is derived from an EMBL/GenBank/DDBJ whole genome shotgun (WGS) entry which is preliminary data.</text>
</comment>
<organism evidence="2 3">
    <name type="scientific">Macrolepiota fuliginosa MF-IS2</name>
    <dbReference type="NCBI Taxonomy" id="1400762"/>
    <lineage>
        <taxon>Eukaryota</taxon>
        <taxon>Fungi</taxon>
        <taxon>Dikarya</taxon>
        <taxon>Basidiomycota</taxon>
        <taxon>Agaricomycotina</taxon>
        <taxon>Agaricomycetes</taxon>
        <taxon>Agaricomycetidae</taxon>
        <taxon>Agaricales</taxon>
        <taxon>Agaricineae</taxon>
        <taxon>Agaricaceae</taxon>
        <taxon>Macrolepiota</taxon>
    </lineage>
</organism>
<evidence type="ECO:0000256" key="1">
    <source>
        <dbReference type="SAM" id="MobiDB-lite"/>
    </source>
</evidence>
<evidence type="ECO:0000313" key="3">
    <source>
        <dbReference type="Proteomes" id="UP000807342"/>
    </source>
</evidence>
<reference evidence="2" key="1">
    <citation type="submission" date="2020-11" db="EMBL/GenBank/DDBJ databases">
        <authorList>
            <consortium name="DOE Joint Genome Institute"/>
            <person name="Ahrendt S."/>
            <person name="Riley R."/>
            <person name="Andreopoulos W."/>
            <person name="Labutti K."/>
            <person name="Pangilinan J."/>
            <person name="Ruiz-Duenas F.J."/>
            <person name="Barrasa J.M."/>
            <person name="Sanchez-Garcia M."/>
            <person name="Camarero S."/>
            <person name="Miyauchi S."/>
            <person name="Serrano A."/>
            <person name="Linde D."/>
            <person name="Babiker R."/>
            <person name="Drula E."/>
            <person name="Ayuso-Fernandez I."/>
            <person name="Pacheco R."/>
            <person name="Padilla G."/>
            <person name="Ferreira P."/>
            <person name="Barriuso J."/>
            <person name="Kellner H."/>
            <person name="Castanera R."/>
            <person name="Alfaro M."/>
            <person name="Ramirez L."/>
            <person name="Pisabarro A.G."/>
            <person name="Kuo A."/>
            <person name="Tritt A."/>
            <person name="Lipzen A."/>
            <person name="He G."/>
            <person name="Yan M."/>
            <person name="Ng V."/>
            <person name="Cullen D."/>
            <person name="Martin F."/>
            <person name="Rosso M.-N."/>
            <person name="Henrissat B."/>
            <person name="Hibbett D."/>
            <person name="Martinez A.T."/>
            <person name="Grigoriev I.V."/>
        </authorList>
    </citation>
    <scope>NUCLEOTIDE SEQUENCE</scope>
    <source>
        <strain evidence="2">MF-IS2</strain>
    </source>
</reference>